<proteinExistence type="predicted"/>
<dbReference type="EMBL" id="CAJOBA010006721">
    <property type="protein sequence ID" value="CAF3781034.1"/>
    <property type="molecule type" value="Genomic_DNA"/>
</dbReference>
<dbReference type="PROSITE" id="PS51159">
    <property type="entry name" value="CBM21"/>
    <property type="match status" value="1"/>
</dbReference>
<gene>
    <name evidence="3" type="ORF">GPM918_LOCUS15156</name>
    <name evidence="2" type="ORF">OVA965_LOCUS15097</name>
    <name evidence="5" type="ORF">SRO942_LOCUS15152</name>
    <name evidence="4" type="ORF">TMI583_LOCUS15103</name>
</gene>
<evidence type="ECO:0000313" key="4">
    <source>
        <dbReference type="EMBL" id="CAF3781034.1"/>
    </source>
</evidence>
<evidence type="ECO:0000259" key="1">
    <source>
        <dbReference type="PROSITE" id="PS51159"/>
    </source>
</evidence>
<evidence type="ECO:0000313" key="3">
    <source>
        <dbReference type="EMBL" id="CAF1028537.1"/>
    </source>
</evidence>
<dbReference type="InterPro" id="IPR051916">
    <property type="entry name" value="GPI-anchor_lipid_remodeler"/>
</dbReference>
<dbReference type="GO" id="GO:0006506">
    <property type="term" value="P:GPI anchor biosynthetic process"/>
    <property type="evidence" value="ECO:0007669"/>
    <property type="project" value="TreeGrafter"/>
</dbReference>
<dbReference type="Pfam" id="PF03370">
    <property type="entry name" value="CBM_21"/>
    <property type="match status" value="1"/>
</dbReference>
<protein>
    <recommendedName>
        <fullName evidence="1">CBM21 domain-containing protein</fullName>
    </recommendedName>
</protein>
<dbReference type="InterPro" id="IPR038175">
    <property type="entry name" value="CBM21_dom_sf"/>
</dbReference>
<dbReference type="PANTHER" id="PTHR14859">
    <property type="entry name" value="CALCOFLUOR WHITE HYPERSENSITIVE PROTEIN PRECURSOR"/>
    <property type="match status" value="1"/>
</dbReference>
<sequence length="483" mass="55625">MDTVYVSSNCNKYLTDHTFLLVLTSRSFPADVGYKTKIHYKVGQCEWACGEAEYFRSGGRQSEVKCYWRLKIQTTLDCDSVDTTGSGEVYYEIEYNNRLYGSIVRHRIALNAGVTFYEPYKFLSYEVDQFYADDAQTLTITAAVKNLRIDDDVLVHYSSDNWKTVHDLKLHPFFRNSTNGGSHQDVTLLSSTFNISTDTNIVDYALCWKKEGSVMWDNNDGANYRLRRGFNYKILTLNLHCYQEDNQDHKLTLIAQSINELNVDIICLQEVGEDWNEGNGNWPTNASKIIQDRIQRPTFLYFDWAHLGFNRYREGLTIISLWPLLKTESRYVSASQNVFDFNARKIVMASIILPSIGLINIFSVHLSWIKEGFLFQVDHLHQWVEYLHYKTQINGMRPISSILAGDFNVSVKSSGQERMVALGLNDLLADSIHLSDSFERIDYILSLEKPTMFNVSQAIAIFTPKDYGYVSDHVGYYVTITKK</sequence>
<feature type="domain" description="CBM21" evidence="1">
    <location>
        <begin position="117"/>
        <end position="227"/>
    </location>
</feature>
<accession>A0A814ISX4</accession>
<evidence type="ECO:0000313" key="5">
    <source>
        <dbReference type="EMBL" id="CAF3799448.1"/>
    </source>
</evidence>
<dbReference type="Proteomes" id="UP000682733">
    <property type="component" value="Unassembled WGS sequence"/>
</dbReference>
<dbReference type="AlphaFoldDB" id="A0A814ISX4"/>
<comment type="caution">
    <text evidence="3">The sequence shown here is derived from an EMBL/GenBank/DDBJ whole genome shotgun (WGS) entry which is preliminary data.</text>
</comment>
<dbReference type="PANTHER" id="PTHR14859:SF15">
    <property type="entry name" value="ENDONUCLEASE_EXONUCLEASE_PHOSPHATASE DOMAIN-CONTAINING PROTEIN"/>
    <property type="match status" value="1"/>
</dbReference>
<dbReference type="EMBL" id="CAJOBC010003765">
    <property type="protein sequence ID" value="CAF3799448.1"/>
    <property type="molecule type" value="Genomic_DNA"/>
</dbReference>
<dbReference type="InterPro" id="IPR005135">
    <property type="entry name" value="Endo/exonuclease/phosphatase"/>
</dbReference>
<keyword evidence="6" id="KW-1185">Reference proteome</keyword>
<dbReference type="InterPro" id="IPR005036">
    <property type="entry name" value="CBM21_dom"/>
</dbReference>
<dbReference type="EMBL" id="CAJNOQ010003766">
    <property type="protein sequence ID" value="CAF1028537.1"/>
    <property type="molecule type" value="Genomic_DNA"/>
</dbReference>
<evidence type="ECO:0000313" key="2">
    <source>
        <dbReference type="EMBL" id="CAF1012147.1"/>
    </source>
</evidence>
<dbReference type="EMBL" id="CAJNOK010006712">
    <property type="protein sequence ID" value="CAF1012147.1"/>
    <property type="molecule type" value="Genomic_DNA"/>
</dbReference>
<dbReference type="Gene3D" id="2.60.40.2440">
    <property type="entry name" value="Carbohydrate binding type-21 domain"/>
    <property type="match status" value="1"/>
</dbReference>
<dbReference type="InterPro" id="IPR036691">
    <property type="entry name" value="Endo/exonu/phosph_ase_sf"/>
</dbReference>
<dbReference type="GO" id="GO:0016020">
    <property type="term" value="C:membrane"/>
    <property type="evidence" value="ECO:0007669"/>
    <property type="project" value="GOC"/>
</dbReference>
<dbReference type="OrthoDB" id="8942186at2759"/>
<name>A0A814ISX4_9BILA</name>
<organism evidence="3 6">
    <name type="scientific">Didymodactylos carnosus</name>
    <dbReference type="NCBI Taxonomy" id="1234261"/>
    <lineage>
        <taxon>Eukaryota</taxon>
        <taxon>Metazoa</taxon>
        <taxon>Spiralia</taxon>
        <taxon>Gnathifera</taxon>
        <taxon>Rotifera</taxon>
        <taxon>Eurotatoria</taxon>
        <taxon>Bdelloidea</taxon>
        <taxon>Philodinida</taxon>
        <taxon>Philodinidae</taxon>
        <taxon>Didymodactylos</taxon>
    </lineage>
</organism>
<dbReference type="Proteomes" id="UP000677228">
    <property type="component" value="Unassembled WGS sequence"/>
</dbReference>
<dbReference type="Pfam" id="PF03372">
    <property type="entry name" value="Exo_endo_phos"/>
    <property type="match status" value="1"/>
</dbReference>
<reference evidence="3" key="1">
    <citation type="submission" date="2021-02" db="EMBL/GenBank/DDBJ databases">
        <authorList>
            <person name="Nowell W R."/>
        </authorList>
    </citation>
    <scope>NUCLEOTIDE SEQUENCE</scope>
</reference>
<dbReference type="Gene3D" id="3.60.10.10">
    <property type="entry name" value="Endonuclease/exonuclease/phosphatase"/>
    <property type="match status" value="1"/>
</dbReference>
<dbReference type="Proteomes" id="UP000663829">
    <property type="component" value="Unassembled WGS sequence"/>
</dbReference>
<dbReference type="GO" id="GO:0003824">
    <property type="term" value="F:catalytic activity"/>
    <property type="evidence" value="ECO:0007669"/>
    <property type="project" value="InterPro"/>
</dbReference>
<evidence type="ECO:0000313" key="6">
    <source>
        <dbReference type="Proteomes" id="UP000663829"/>
    </source>
</evidence>
<dbReference type="Proteomes" id="UP000681722">
    <property type="component" value="Unassembled WGS sequence"/>
</dbReference>
<dbReference type="SUPFAM" id="SSF56219">
    <property type="entry name" value="DNase I-like"/>
    <property type="match status" value="1"/>
</dbReference>